<proteinExistence type="predicted"/>
<name>A0AAD6J8M0_DREDA</name>
<dbReference type="Proteomes" id="UP001221413">
    <property type="component" value="Unassembled WGS sequence"/>
</dbReference>
<comment type="caution">
    <text evidence="1">The sequence shown here is derived from an EMBL/GenBank/DDBJ whole genome shotgun (WGS) entry which is preliminary data.</text>
</comment>
<dbReference type="AlphaFoldDB" id="A0AAD6J8M0"/>
<gene>
    <name evidence="1" type="ORF">Dda_1146</name>
</gene>
<accession>A0AAD6J8M0</accession>
<reference evidence="1" key="1">
    <citation type="submission" date="2023-01" db="EMBL/GenBank/DDBJ databases">
        <title>The chitinases involved in constricting ring structure development in the nematode-trapping fungus Drechslerella dactyloides.</title>
        <authorList>
            <person name="Wang R."/>
            <person name="Zhang L."/>
            <person name="Tang P."/>
            <person name="Li S."/>
            <person name="Liang L."/>
        </authorList>
    </citation>
    <scope>NUCLEOTIDE SEQUENCE</scope>
    <source>
        <strain evidence="1">YMF1.00031</strain>
    </source>
</reference>
<protein>
    <submittedName>
        <fullName evidence="1">Uncharacterized protein</fullName>
    </submittedName>
</protein>
<organism evidence="1 2">
    <name type="scientific">Drechslerella dactyloides</name>
    <name type="common">Nematode-trapping fungus</name>
    <name type="synonym">Arthrobotrys dactyloides</name>
    <dbReference type="NCBI Taxonomy" id="74499"/>
    <lineage>
        <taxon>Eukaryota</taxon>
        <taxon>Fungi</taxon>
        <taxon>Dikarya</taxon>
        <taxon>Ascomycota</taxon>
        <taxon>Pezizomycotina</taxon>
        <taxon>Orbiliomycetes</taxon>
        <taxon>Orbiliales</taxon>
        <taxon>Orbiliaceae</taxon>
        <taxon>Drechslerella</taxon>
    </lineage>
</organism>
<sequence>MAGHDGLAHEPRHITVQNVLYDVTSTVHVAKLSRGEAALVEEPIWKKNRSGNITNVHGSQEPIRKTYGSRRLYDFRTAPSY</sequence>
<dbReference type="EMBL" id="JAQGDS010000001">
    <property type="protein sequence ID" value="KAJ6264991.1"/>
    <property type="molecule type" value="Genomic_DNA"/>
</dbReference>
<evidence type="ECO:0000313" key="2">
    <source>
        <dbReference type="Proteomes" id="UP001221413"/>
    </source>
</evidence>
<evidence type="ECO:0000313" key="1">
    <source>
        <dbReference type="EMBL" id="KAJ6264991.1"/>
    </source>
</evidence>
<keyword evidence="2" id="KW-1185">Reference proteome</keyword>